<dbReference type="Proteomes" id="UP000236655">
    <property type="component" value="Chromosome"/>
</dbReference>
<proteinExistence type="predicted"/>
<dbReference type="AlphaFoldDB" id="A0A2I7N822"/>
<sequence>MNANDKTNNNYVWPVRLESDIDAKDQIYRGGILADKFISPVLKMSP</sequence>
<name>A0A2I7N822_9NEIS</name>
<evidence type="ECO:0000313" key="1">
    <source>
        <dbReference type="EMBL" id="AUR52609.1"/>
    </source>
</evidence>
<gene>
    <name evidence="1" type="ORF">CUN60_09980</name>
</gene>
<reference evidence="2" key="1">
    <citation type="submission" date="2017-11" db="EMBL/GenBank/DDBJ databases">
        <authorList>
            <person name="Chan K.G."/>
            <person name="Lee L.S."/>
        </authorList>
    </citation>
    <scope>NUCLEOTIDE SEQUENCE [LARGE SCALE GENOMIC DNA]</scope>
    <source>
        <strain evidence="2">DSM 100970</strain>
    </source>
</reference>
<dbReference type="KEGG" id="nba:CUN60_09980"/>
<keyword evidence="2" id="KW-1185">Reference proteome</keyword>
<accession>A0A2I7N822</accession>
<protein>
    <submittedName>
        <fullName evidence="1">Uncharacterized protein</fullName>
    </submittedName>
</protein>
<evidence type="ECO:0000313" key="2">
    <source>
        <dbReference type="Proteomes" id="UP000236655"/>
    </source>
</evidence>
<dbReference type="EMBL" id="CP024847">
    <property type="protein sequence ID" value="AUR52609.1"/>
    <property type="molecule type" value="Genomic_DNA"/>
</dbReference>
<organism evidence="1 2">
    <name type="scientific">Aquella oligotrophica</name>
    <dbReference type="NCBI Taxonomy" id="2067065"/>
    <lineage>
        <taxon>Bacteria</taxon>
        <taxon>Pseudomonadati</taxon>
        <taxon>Pseudomonadota</taxon>
        <taxon>Betaproteobacteria</taxon>
        <taxon>Neisseriales</taxon>
        <taxon>Neisseriaceae</taxon>
        <taxon>Aquella</taxon>
    </lineage>
</organism>